<comment type="function">
    <text evidence="1">Intake of glucose and galactose.</text>
</comment>
<dbReference type="Gene3D" id="1.20.1250.20">
    <property type="entry name" value="MFS general substrate transporter like domains"/>
    <property type="match status" value="2"/>
</dbReference>
<keyword evidence="8 11" id="KW-0812">Transmembrane</keyword>
<feature type="transmembrane region" description="Helical" evidence="11">
    <location>
        <begin position="388"/>
        <end position="410"/>
    </location>
</feature>
<evidence type="ECO:0000256" key="10">
    <source>
        <dbReference type="ARBA" id="ARBA00023136"/>
    </source>
</evidence>
<feature type="transmembrane region" description="Helical" evidence="11">
    <location>
        <begin position="235"/>
        <end position="258"/>
    </location>
</feature>
<dbReference type="Proteomes" id="UP001055429">
    <property type="component" value="Chromosome"/>
</dbReference>
<dbReference type="EMBL" id="CP097649">
    <property type="protein sequence ID" value="URI15862.1"/>
    <property type="molecule type" value="Genomic_DNA"/>
</dbReference>
<dbReference type="InterPro" id="IPR050375">
    <property type="entry name" value="MFS_TsgA-like"/>
</dbReference>
<comment type="similarity">
    <text evidence="3">Belongs to the major facilitator superfamily. FHS transporter (TC 2.A.1.7) family.</text>
</comment>
<keyword evidence="10 11" id="KW-0472">Membrane</keyword>
<evidence type="ECO:0000256" key="4">
    <source>
        <dbReference type="ARBA" id="ARBA00022448"/>
    </source>
</evidence>
<keyword evidence="13" id="KW-1185">Reference proteome</keyword>
<reference evidence="12" key="1">
    <citation type="submission" date="2022-05" db="EMBL/GenBank/DDBJ databases">
        <title>Brevundimonas albigilva TT17 genome sequence.</title>
        <authorList>
            <person name="Lee K."/>
            <person name="Son H."/>
        </authorList>
    </citation>
    <scope>NUCLEOTIDE SEQUENCE</scope>
    <source>
        <strain evidence="12">TT17</strain>
    </source>
</reference>
<dbReference type="Pfam" id="PF07690">
    <property type="entry name" value="MFS_1"/>
    <property type="match status" value="1"/>
</dbReference>
<feature type="transmembrane region" description="Helical" evidence="11">
    <location>
        <begin position="362"/>
        <end position="382"/>
    </location>
</feature>
<feature type="transmembrane region" description="Helical" evidence="11">
    <location>
        <begin position="278"/>
        <end position="296"/>
    </location>
</feature>
<feature type="transmembrane region" description="Helical" evidence="11">
    <location>
        <begin position="51"/>
        <end position="70"/>
    </location>
</feature>
<sequence>MTTTDAARPKGAGLAFAYVTTLFFAWGFATSLIDPLIAAVKRVFDLNNAEAFLTTFAWFIAYGLMSLPAASVLGKLGYSRSIIGALIVMVAGCLIVPAATAADWYPGVLLALFVIASGVTLLQVAANPLVAELGTRKGSHMRLNLSQAFNSLGTTIGPWLGSHVLLTGGVFAAGAVVTAATRSQSLRSIDMAFLGMGAFFALIAVFIFTARKKINAAAPAATEAVSPLKALSSPWAVFGALAIFLYVGSEVAIGGMLTNFLESPDVLNAPIETAGKMVALYWGGAMVGRFIGSAVLTRVPAGIVLAVCTVVAALLCLVVSQVGGPTAAYAALSIGLFNSIMFPTIFTLTLERSTAPTSATSGLLVFGIIGGALLPQVAARIADAAGALQPAFIVPLLGYVGLTVFAIAAARTKVRDADVVRAPSPH</sequence>
<dbReference type="CDD" id="cd17394">
    <property type="entry name" value="MFS_FucP_like"/>
    <property type="match status" value="1"/>
</dbReference>
<dbReference type="SUPFAM" id="SSF103473">
    <property type="entry name" value="MFS general substrate transporter"/>
    <property type="match status" value="1"/>
</dbReference>
<keyword evidence="4" id="KW-0813">Transport</keyword>
<dbReference type="PANTHER" id="PTHR43702">
    <property type="entry name" value="L-FUCOSE-PROTON SYMPORTER"/>
    <property type="match status" value="1"/>
</dbReference>
<evidence type="ECO:0000313" key="12">
    <source>
        <dbReference type="EMBL" id="URI15862.1"/>
    </source>
</evidence>
<name>A0ABY4SQJ1_9CAUL</name>
<feature type="transmembrane region" description="Helical" evidence="11">
    <location>
        <begin position="191"/>
        <end position="210"/>
    </location>
</feature>
<evidence type="ECO:0000256" key="9">
    <source>
        <dbReference type="ARBA" id="ARBA00022989"/>
    </source>
</evidence>
<evidence type="ECO:0000313" key="13">
    <source>
        <dbReference type="Proteomes" id="UP001055429"/>
    </source>
</evidence>
<evidence type="ECO:0000256" key="7">
    <source>
        <dbReference type="ARBA" id="ARBA00022597"/>
    </source>
</evidence>
<organism evidence="12 13">
    <name type="scientific">Brevundimonas albigilva</name>
    <dbReference type="NCBI Taxonomy" id="1312364"/>
    <lineage>
        <taxon>Bacteria</taxon>
        <taxon>Pseudomonadati</taxon>
        <taxon>Pseudomonadota</taxon>
        <taxon>Alphaproteobacteria</taxon>
        <taxon>Caulobacterales</taxon>
        <taxon>Caulobacteraceae</taxon>
        <taxon>Brevundimonas</taxon>
    </lineage>
</organism>
<comment type="subcellular location">
    <subcellularLocation>
        <location evidence="2">Cell inner membrane</location>
        <topology evidence="2">Multi-pass membrane protein</topology>
    </subcellularLocation>
</comment>
<evidence type="ECO:0000256" key="8">
    <source>
        <dbReference type="ARBA" id="ARBA00022692"/>
    </source>
</evidence>
<evidence type="ECO:0000256" key="5">
    <source>
        <dbReference type="ARBA" id="ARBA00022475"/>
    </source>
</evidence>
<dbReference type="InterPro" id="IPR011701">
    <property type="entry name" value="MFS"/>
</dbReference>
<protein>
    <submittedName>
        <fullName evidence="12">Sugar MFS transporter</fullName>
    </submittedName>
</protein>
<keyword evidence="6" id="KW-0997">Cell inner membrane</keyword>
<feature type="transmembrane region" description="Helical" evidence="11">
    <location>
        <begin position="12"/>
        <end position="31"/>
    </location>
</feature>
<evidence type="ECO:0000256" key="11">
    <source>
        <dbReference type="SAM" id="Phobius"/>
    </source>
</evidence>
<accession>A0ABY4SQJ1</accession>
<evidence type="ECO:0000256" key="1">
    <source>
        <dbReference type="ARBA" id="ARBA00003321"/>
    </source>
</evidence>
<feature type="transmembrane region" description="Helical" evidence="11">
    <location>
        <begin position="82"/>
        <end position="102"/>
    </location>
</feature>
<gene>
    <name evidence="12" type="ORF">M8231_02390</name>
</gene>
<keyword evidence="5" id="KW-1003">Cell membrane</keyword>
<evidence type="ECO:0000256" key="6">
    <source>
        <dbReference type="ARBA" id="ARBA00022519"/>
    </source>
</evidence>
<dbReference type="RefSeq" id="WP_250202157.1">
    <property type="nucleotide sequence ID" value="NZ_CP097649.1"/>
</dbReference>
<feature type="transmembrane region" description="Helical" evidence="11">
    <location>
        <begin position="328"/>
        <end position="350"/>
    </location>
</feature>
<keyword evidence="7" id="KW-0762">Sugar transport</keyword>
<evidence type="ECO:0000256" key="2">
    <source>
        <dbReference type="ARBA" id="ARBA00004429"/>
    </source>
</evidence>
<proteinExistence type="inferred from homology"/>
<dbReference type="InterPro" id="IPR005964">
    <property type="entry name" value="Glc/Gal_transptr_bac"/>
</dbReference>
<feature type="transmembrane region" description="Helical" evidence="11">
    <location>
        <begin position="152"/>
        <end position="179"/>
    </location>
</feature>
<dbReference type="InterPro" id="IPR036259">
    <property type="entry name" value="MFS_trans_sf"/>
</dbReference>
<dbReference type="NCBIfam" id="TIGR01272">
    <property type="entry name" value="gluP"/>
    <property type="match status" value="1"/>
</dbReference>
<feature type="transmembrane region" description="Helical" evidence="11">
    <location>
        <begin position="303"/>
        <end position="322"/>
    </location>
</feature>
<dbReference type="PANTHER" id="PTHR43702:SF3">
    <property type="entry name" value="PROTEIN TSGA"/>
    <property type="match status" value="1"/>
</dbReference>
<keyword evidence="9 11" id="KW-1133">Transmembrane helix</keyword>
<feature type="transmembrane region" description="Helical" evidence="11">
    <location>
        <begin position="108"/>
        <end position="131"/>
    </location>
</feature>
<evidence type="ECO:0000256" key="3">
    <source>
        <dbReference type="ARBA" id="ARBA00009120"/>
    </source>
</evidence>